<dbReference type="PANTHER" id="PTHR43420:SF44">
    <property type="entry name" value="ACETYLTRANSFERASE YPEA"/>
    <property type="match status" value="1"/>
</dbReference>
<keyword evidence="6" id="KW-0689">Ribosomal protein</keyword>
<keyword evidence="6" id="KW-0687">Ribonucleoprotein</keyword>
<keyword evidence="4" id="KW-0012">Acyltransferase</keyword>
<evidence type="ECO:0000313" key="6">
    <source>
        <dbReference type="EMBL" id="QKD82547.1"/>
    </source>
</evidence>
<evidence type="ECO:0000256" key="3">
    <source>
        <dbReference type="ARBA" id="ARBA00022679"/>
    </source>
</evidence>
<name>A0A6M8BCF5_9CYAN</name>
<comment type="similarity">
    <text evidence="1">Belongs to the acetyltransferase family. RimI subfamily.</text>
</comment>
<dbReference type="Pfam" id="PF00583">
    <property type="entry name" value="Acetyltransf_1"/>
    <property type="match status" value="1"/>
</dbReference>
<dbReference type="InterPro" id="IPR050680">
    <property type="entry name" value="YpeA/RimI_acetyltransf"/>
</dbReference>
<feature type="domain" description="N-acetyltransferase" evidence="5">
    <location>
        <begin position="4"/>
        <end position="153"/>
    </location>
</feature>
<keyword evidence="7" id="KW-1185">Reference proteome</keyword>
<dbReference type="CDD" id="cd04301">
    <property type="entry name" value="NAT_SF"/>
    <property type="match status" value="1"/>
</dbReference>
<keyword evidence="2" id="KW-0963">Cytoplasm</keyword>
<evidence type="ECO:0000256" key="1">
    <source>
        <dbReference type="ARBA" id="ARBA00005395"/>
    </source>
</evidence>
<accession>A0A6M8BCF5</accession>
<reference evidence="6 7" key="1">
    <citation type="submission" date="2020-05" db="EMBL/GenBank/DDBJ databases">
        <title>Complete genome sequence of of a novel Thermoleptolyngbya strain isolated from hot springs of Ganzi, Sichuan China.</title>
        <authorList>
            <person name="Tang J."/>
            <person name="Daroch M."/>
            <person name="Li L."/>
            <person name="Waleron K."/>
            <person name="Waleron M."/>
            <person name="Waleron M."/>
        </authorList>
    </citation>
    <scope>NUCLEOTIDE SEQUENCE [LARGE SCALE GENOMIC DNA]</scope>
    <source>
        <strain evidence="6 7">PKUAC-SCTA183</strain>
    </source>
</reference>
<protein>
    <submittedName>
        <fullName evidence="6">Ribosomal protein S18-alanine N-acetyltransferase</fullName>
    </submittedName>
</protein>
<dbReference type="InterPro" id="IPR000182">
    <property type="entry name" value="GNAT_dom"/>
</dbReference>
<dbReference type="AlphaFoldDB" id="A0A6M8BCF5"/>
<gene>
    <name evidence="6" type="primary">rimI</name>
    <name evidence="6" type="ORF">HPC62_10445</name>
</gene>
<evidence type="ECO:0000256" key="2">
    <source>
        <dbReference type="ARBA" id="ARBA00022490"/>
    </source>
</evidence>
<evidence type="ECO:0000259" key="5">
    <source>
        <dbReference type="PROSITE" id="PS51186"/>
    </source>
</evidence>
<dbReference type="InterPro" id="IPR016181">
    <property type="entry name" value="Acyl_CoA_acyltransferase"/>
</dbReference>
<dbReference type="SUPFAM" id="SSF55729">
    <property type="entry name" value="Acyl-CoA N-acyltransferases (Nat)"/>
    <property type="match status" value="1"/>
</dbReference>
<keyword evidence="3 6" id="KW-0808">Transferase</keyword>
<dbReference type="Proteomes" id="UP000505210">
    <property type="component" value="Chromosome"/>
</dbReference>
<evidence type="ECO:0000313" key="7">
    <source>
        <dbReference type="Proteomes" id="UP000505210"/>
    </source>
</evidence>
<dbReference type="Gene3D" id="3.40.630.30">
    <property type="match status" value="1"/>
</dbReference>
<dbReference type="EMBL" id="CP053661">
    <property type="protein sequence ID" value="QKD82547.1"/>
    <property type="molecule type" value="Genomic_DNA"/>
</dbReference>
<dbReference type="KEGG" id="theu:HPC62_10445"/>
<proteinExistence type="inferred from homology"/>
<dbReference type="InterPro" id="IPR006464">
    <property type="entry name" value="AcTrfase_RimI/Ard1"/>
</dbReference>
<evidence type="ECO:0000256" key="4">
    <source>
        <dbReference type="ARBA" id="ARBA00023315"/>
    </source>
</evidence>
<dbReference type="PANTHER" id="PTHR43420">
    <property type="entry name" value="ACETYLTRANSFERASE"/>
    <property type="match status" value="1"/>
</dbReference>
<sequence>MDTLYLSLLTRDQVDAAVALDRQCLGGLWTEDGYLREIDSPNSTLLALTAAAADGETSLAGLGCLWMILDEAHITTLAVHPAQRGRGLGQLLLTALMQAAWQHQMHWATLEVRASNRAAIALYQKFGFTDVGLRPRYYQNPEEDALILWRRGLQEPDFSDTLRQWWGWVGDRHRQHGWNLIPAQSPTQEEAGDLGFSAIPLDIGIFS</sequence>
<dbReference type="RefSeq" id="WP_172355437.1">
    <property type="nucleotide sequence ID" value="NZ_CP053661.1"/>
</dbReference>
<dbReference type="NCBIfam" id="TIGR01575">
    <property type="entry name" value="rimI"/>
    <property type="match status" value="1"/>
</dbReference>
<dbReference type="PROSITE" id="PS51186">
    <property type="entry name" value="GNAT"/>
    <property type="match status" value="1"/>
</dbReference>
<dbReference type="GO" id="GO:0008080">
    <property type="term" value="F:N-acetyltransferase activity"/>
    <property type="evidence" value="ECO:0007669"/>
    <property type="project" value="InterPro"/>
</dbReference>
<dbReference type="GO" id="GO:0005840">
    <property type="term" value="C:ribosome"/>
    <property type="evidence" value="ECO:0007669"/>
    <property type="project" value="UniProtKB-KW"/>
</dbReference>
<organism evidence="6 7">
    <name type="scientific">Thermoleptolyngbya sichuanensis A183</name>
    <dbReference type="NCBI Taxonomy" id="2737172"/>
    <lineage>
        <taxon>Bacteria</taxon>
        <taxon>Bacillati</taxon>
        <taxon>Cyanobacteriota</taxon>
        <taxon>Cyanophyceae</taxon>
        <taxon>Oculatellales</taxon>
        <taxon>Oculatellaceae</taxon>
        <taxon>Thermoleptolyngbya</taxon>
        <taxon>Thermoleptolyngbya sichuanensis</taxon>
    </lineage>
</organism>